<organism evidence="2 3">
    <name type="scientific">Verticillium nonalfalfae</name>
    <dbReference type="NCBI Taxonomy" id="1051616"/>
    <lineage>
        <taxon>Eukaryota</taxon>
        <taxon>Fungi</taxon>
        <taxon>Dikarya</taxon>
        <taxon>Ascomycota</taxon>
        <taxon>Pezizomycotina</taxon>
        <taxon>Sordariomycetes</taxon>
        <taxon>Hypocreomycetidae</taxon>
        <taxon>Glomerellales</taxon>
        <taxon>Plectosphaerellaceae</taxon>
        <taxon>Verticillium</taxon>
    </lineage>
</organism>
<evidence type="ECO:0000256" key="1">
    <source>
        <dbReference type="SAM" id="MobiDB-lite"/>
    </source>
</evidence>
<protein>
    <submittedName>
        <fullName evidence="2">Uncharacterized protein</fullName>
    </submittedName>
</protein>
<dbReference type="AlphaFoldDB" id="A0A3M9XXY4"/>
<dbReference type="STRING" id="1051616.A0A3M9XXY4"/>
<dbReference type="RefSeq" id="XP_028490096.1">
    <property type="nucleotide sequence ID" value="XM_028639611.1"/>
</dbReference>
<dbReference type="PANTHER" id="PTHR47784:SF5">
    <property type="entry name" value="STEROL UPTAKE CONTROL PROTEIN 2"/>
    <property type="match status" value="1"/>
</dbReference>
<dbReference type="PANTHER" id="PTHR47784">
    <property type="entry name" value="STEROL UPTAKE CONTROL PROTEIN 2"/>
    <property type="match status" value="1"/>
</dbReference>
<dbReference type="Proteomes" id="UP000267145">
    <property type="component" value="Unassembled WGS sequence"/>
</dbReference>
<dbReference type="GeneID" id="39609148"/>
<feature type="non-terminal residue" evidence="2">
    <location>
        <position position="1"/>
    </location>
</feature>
<accession>A0A3M9XXY4</accession>
<reference evidence="2 3" key="1">
    <citation type="submission" date="2018-10" db="EMBL/GenBank/DDBJ databases">
        <title>Genome sequence of Verticillium nonalfalfae VnAa140.</title>
        <authorList>
            <person name="Stajich J.E."/>
            <person name="Kasson M.T."/>
        </authorList>
    </citation>
    <scope>NUCLEOTIDE SEQUENCE [LARGE SCALE GENOMIC DNA]</scope>
    <source>
        <strain evidence="2 3">VnAa140</strain>
    </source>
</reference>
<comment type="caution">
    <text evidence="2">The sequence shown here is derived from an EMBL/GenBank/DDBJ whole genome shotgun (WGS) entry which is preliminary data.</text>
</comment>
<gene>
    <name evidence="2" type="ORF">D7B24_005459</name>
</gene>
<dbReference type="EMBL" id="RBVV01000331">
    <property type="protein sequence ID" value="RNJ51938.1"/>
    <property type="molecule type" value="Genomic_DNA"/>
</dbReference>
<evidence type="ECO:0000313" key="3">
    <source>
        <dbReference type="Proteomes" id="UP000267145"/>
    </source>
</evidence>
<evidence type="ECO:0000313" key="2">
    <source>
        <dbReference type="EMBL" id="RNJ51938.1"/>
    </source>
</evidence>
<feature type="region of interest" description="Disordered" evidence="1">
    <location>
        <begin position="112"/>
        <end position="153"/>
    </location>
</feature>
<name>A0A3M9XXY4_9PEZI</name>
<keyword evidence="3" id="KW-1185">Reference proteome</keyword>
<proteinExistence type="predicted"/>
<dbReference type="GO" id="GO:0001228">
    <property type="term" value="F:DNA-binding transcription activator activity, RNA polymerase II-specific"/>
    <property type="evidence" value="ECO:0007669"/>
    <property type="project" value="TreeGrafter"/>
</dbReference>
<sequence length="229" mass="25969">FLILDIANDGLRDAQSTLQAYELEPMHHFSVNTAGTLALRDNVRQVWKIVIPQECYRYLFIMDCLIAVSALHKSLLIPSRREEYMNVAACHQPLAMKVFAARLDHVNETNWETSAERVPHRSTTASGPRSETGVYPARHLGGPRPHVRRARSRPLPGRQDYLDAAASFQVCAELLSKGGMVFIWQYDISERVLLELRALSGPALLLVAHYCVFFPVMEARQWYFCGSAR</sequence>
<dbReference type="InterPro" id="IPR053157">
    <property type="entry name" value="Sterol_Uptake_Regulator"/>
</dbReference>